<comment type="caution">
    <text evidence="1">The sequence shown here is derived from an EMBL/GenBank/DDBJ whole genome shotgun (WGS) entry which is preliminary data.</text>
</comment>
<dbReference type="SUPFAM" id="SSF56235">
    <property type="entry name" value="N-terminal nucleophile aminohydrolases (Ntn hydrolases)"/>
    <property type="match status" value="1"/>
</dbReference>
<dbReference type="InterPro" id="IPR052896">
    <property type="entry name" value="GGT-like_enzyme"/>
</dbReference>
<dbReference type="Proteomes" id="UP000193560">
    <property type="component" value="Unassembled WGS sequence"/>
</dbReference>
<sequence length="577" mass="62044">MTNSSPLHFISRRSAVYGTHAMVSSSQPSATQAGIEVLKKGGNAADAAVAVAATLGVTEPTSTGIGGDAFCLFYDAKSKTVKGLNGSGRTPAALTLDILRKEGIDGPGLPSRSIHAITVPGAAAAWADCVEWFGSGKVDLATILQPAIDLAENGFPVAEIASHLWKNQQEDLLRLNPGQTLEYLIDGRQAPNEGDVMTLPTLARSYKVLANQGKTGFYQGSIGKAIVEAVQSRGGVLTMDDLAEHASQPVTPISLDYHDHTVWEIPPNGQGITALMALGIIEALETSGDVDFGKLEHNSAAYLHVVIEALRLAFADTRYYVGDPDVVHVPVEELLSKTYLAERAKLIDLTHRNDTIQKGYPEKMGNTVYFSVVDEEGNACSFINSTFMAFGSNIIPEECGFPLHNRGCNFVLIDGHPNCIGPSKRPYHTIIPAMITKKQDNGQHDLDTCFGVMGAFAQPQGQVQVILNMLRYLQNPQHSLDLPRLCVAPPPTTHAMDNNAYSFTDVSQSVVYLEDGITPQAIQELEAMGHVCITLKGHPRAMMGRGQVIRAKTDQRTGKRVLVAGSDPRGDGHSEGW</sequence>
<dbReference type="Gene3D" id="1.10.246.130">
    <property type="match status" value="1"/>
</dbReference>
<keyword evidence="2" id="KW-1185">Reference proteome</keyword>
<dbReference type="OrthoDB" id="2015213at2759"/>
<proteinExistence type="predicted"/>
<evidence type="ECO:0000313" key="2">
    <source>
        <dbReference type="Proteomes" id="UP000193560"/>
    </source>
</evidence>
<name>A0A1X2IGD9_9FUNG</name>
<dbReference type="Gene3D" id="3.60.20.40">
    <property type="match status" value="1"/>
</dbReference>
<dbReference type="InterPro" id="IPR029055">
    <property type="entry name" value="Ntn_hydrolases_N"/>
</dbReference>
<accession>A0A1X2IGD9</accession>
<dbReference type="AlphaFoldDB" id="A0A1X2IGD9"/>
<reference evidence="1 2" key="1">
    <citation type="submission" date="2016-07" db="EMBL/GenBank/DDBJ databases">
        <title>Pervasive Adenine N6-methylation of Active Genes in Fungi.</title>
        <authorList>
            <consortium name="DOE Joint Genome Institute"/>
            <person name="Mondo S.J."/>
            <person name="Dannebaum R.O."/>
            <person name="Kuo R.C."/>
            <person name="Labutti K."/>
            <person name="Haridas S."/>
            <person name="Kuo A."/>
            <person name="Salamov A."/>
            <person name="Ahrendt S.R."/>
            <person name="Lipzen A."/>
            <person name="Sullivan W."/>
            <person name="Andreopoulos W.B."/>
            <person name="Clum A."/>
            <person name="Lindquist E."/>
            <person name="Daum C."/>
            <person name="Ramamoorthy G.K."/>
            <person name="Gryganskyi A."/>
            <person name="Culley D."/>
            <person name="Magnuson J.K."/>
            <person name="James T.Y."/>
            <person name="O'Malley M.A."/>
            <person name="Stajich J.E."/>
            <person name="Spatafora J.W."/>
            <person name="Visel A."/>
            <person name="Grigoriev I.V."/>
        </authorList>
    </citation>
    <scope>NUCLEOTIDE SEQUENCE [LARGE SCALE GENOMIC DNA]</scope>
    <source>
        <strain evidence="1 2">NRRL 1336</strain>
    </source>
</reference>
<dbReference type="PRINTS" id="PR01210">
    <property type="entry name" value="GGTRANSPTASE"/>
</dbReference>
<dbReference type="InterPro" id="IPR043138">
    <property type="entry name" value="GGT_lsub"/>
</dbReference>
<protein>
    <submittedName>
        <fullName evidence="1">Putative lincomycin-condensing protein lmbA</fullName>
    </submittedName>
</protein>
<organism evidence="1 2">
    <name type="scientific">Absidia repens</name>
    <dbReference type="NCBI Taxonomy" id="90262"/>
    <lineage>
        <taxon>Eukaryota</taxon>
        <taxon>Fungi</taxon>
        <taxon>Fungi incertae sedis</taxon>
        <taxon>Mucoromycota</taxon>
        <taxon>Mucoromycotina</taxon>
        <taxon>Mucoromycetes</taxon>
        <taxon>Mucorales</taxon>
        <taxon>Cunninghamellaceae</taxon>
        <taxon>Absidia</taxon>
    </lineage>
</organism>
<dbReference type="InterPro" id="IPR043137">
    <property type="entry name" value="GGT_ssub_C"/>
</dbReference>
<dbReference type="STRING" id="90262.A0A1X2IGD9"/>
<dbReference type="Pfam" id="PF01019">
    <property type="entry name" value="G_glu_transpept"/>
    <property type="match status" value="1"/>
</dbReference>
<evidence type="ECO:0000313" key="1">
    <source>
        <dbReference type="EMBL" id="ORZ15252.1"/>
    </source>
</evidence>
<dbReference type="PANTHER" id="PTHR43881:SF1">
    <property type="entry name" value="GAMMA-GLUTAMYLTRANSPEPTIDASE (AFU_ORTHOLOGUE AFUA_4G13580)"/>
    <property type="match status" value="1"/>
</dbReference>
<gene>
    <name evidence="1" type="ORF">BCR42DRAFT_482937</name>
</gene>
<dbReference type="EMBL" id="MCGE01000013">
    <property type="protein sequence ID" value="ORZ15252.1"/>
    <property type="molecule type" value="Genomic_DNA"/>
</dbReference>
<dbReference type="PANTHER" id="PTHR43881">
    <property type="entry name" value="GAMMA-GLUTAMYLTRANSPEPTIDASE (AFU_ORTHOLOGUE AFUA_4G13580)"/>
    <property type="match status" value="1"/>
</dbReference>